<dbReference type="Proteomes" id="UP000815677">
    <property type="component" value="Unassembled WGS sequence"/>
</dbReference>
<dbReference type="EMBL" id="DF838684">
    <property type="protein sequence ID" value="GAT43180.1"/>
    <property type="molecule type" value="Genomic_DNA"/>
</dbReference>
<sequence>MRTPDASDTPPEPSTQDITLEYLADEVHRLADVRGEEAQHIAGNRPQPQLAPLAERPLSPAPPSESEAVPPISSVPAPVPGPAELVIQYLDLPPMHPPSEAGTASSVRRWPSSASTMSFLSSHYSDDDLPSPYPDSPYPSALPDIDEEPSQPLSLAAVPVIHQPTPVTPRPVCVAPFGSPSSSDSSSSSSSPTARPPPDLADLRDAINRLSNAAADHGRVLDDVQGAIQQIPIAPDYGALFGHLQNSLWALGEGQAALMDQIHPRDEQPDGCFA</sequence>
<feature type="compositionally biased region" description="Polar residues" evidence="1">
    <location>
        <begin position="102"/>
        <end position="119"/>
    </location>
</feature>
<name>A0ABQ0KWG8_MYCCL</name>
<evidence type="ECO:0000313" key="3">
    <source>
        <dbReference type="Proteomes" id="UP000815677"/>
    </source>
</evidence>
<keyword evidence="3" id="KW-1185">Reference proteome</keyword>
<organism evidence="2 3">
    <name type="scientific">Mycena chlorophos</name>
    <name type="common">Agaric fungus</name>
    <name type="synonym">Agaricus chlorophos</name>
    <dbReference type="NCBI Taxonomy" id="658473"/>
    <lineage>
        <taxon>Eukaryota</taxon>
        <taxon>Fungi</taxon>
        <taxon>Dikarya</taxon>
        <taxon>Basidiomycota</taxon>
        <taxon>Agaricomycotina</taxon>
        <taxon>Agaricomycetes</taxon>
        <taxon>Agaricomycetidae</taxon>
        <taxon>Agaricales</taxon>
        <taxon>Marasmiineae</taxon>
        <taxon>Mycenaceae</taxon>
        <taxon>Mycena</taxon>
    </lineage>
</organism>
<feature type="compositionally biased region" description="Low complexity" evidence="1">
    <location>
        <begin position="50"/>
        <end position="76"/>
    </location>
</feature>
<accession>A0ABQ0KWG8</accession>
<evidence type="ECO:0000256" key="1">
    <source>
        <dbReference type="SAM" id="MobiDB-lite"/>
    </source>
</evidence>
<protein>
    <submittedName>
        <fullName evidence="2">Uncharacterized protein</fullName>
    </submittedName>
</protein>
<gene>
    <name evidence="2" type="ORF">MCHLO_00870</name>
</gene>
<proteinExistence type="predicted"/>
<feature type="compositionally biased region" description="Low complexity" evidence="1">
    <location>
        <begin position="179"/>
        <end position="192"/>
    </location>
</feature>
<reference evidence="2" key="1">
    <citation type="submission" date="2014-09" db="EMBL/GenBank/DDBJ databases">
        <title>Genome sequence of the luminous mushroom Mycena chlorophos for searching fungal bioluminescence genes.</title>
        <authorList>
            <person name="Tanaka Y."/>
            <person name="Kasuga D."/>
            <person name="Oba Y."/>
            <person name="Hase S."/>
            <person name="Sato K."/>
            <person name="Oba Y."/>
            <person name="Sakakibara Y."/>
        </authorList>
    </citation>
    <scope>NUCLEOTIDE SEQUENCE</scope>
</reference>
<feature type="region of interest" description="Disordered" evidence="1">
    <location>
        <begin position="33"/>
        <end position="154"/>
    </location>
</feature>
<evidence type="ECO:0000313" key="2">
    <source>
        <dbReference type="EMBL" id="GAT43180.1"/>
    </source>
</evidence>
<feature type="region of interest" description="Disordered" evidence="1">
    <location>
        <begin position="169"/>
        <end position="201"/>
    </location>
</feature>